<dbReference type="InterPro" id="IPR002048">
    <property type="entry name" value="EF_hand_dom"/>
</dbReference>
<proteinExistence type="predicted"/>
<protein>
    <recommendedName>
        <fullName evidence="1">EF-hand domain-containing protein</fullName>
    </recommendedName>
</protein>
<reference evidence="2" key="1">
    <citation type="journal article" date="2010" name="Science">
        <title>Plasticity of animal genome architecture unmasked by rapid evolution of a pelagic tunicate.</title>
        <authorList>
            <person name="Denoeud F."/>
            <person name="Henriet S."/>
            <person name="Mungpakdee S."/>
            <person name="Aury J.M."/>
            <person name="Da Silva C."/>
            <person name="Brinkmann H."/>
            <person name="Mikhaleva J."/>
            <person name="Olsen L.C."/>
            <person name="Jubin C."/>
            <person name="Canestro C."/>
            <person name="Bouquet J.M."/>
            <person name="Danks G."/>
            <person name="Poulain J."/>
            <person name="Campsteijn C."/>
            <person name="Adamski M."/>
            <person name="Cross I."/>
            <person name="Yadetie F."/>
            <person name="Muffato M."/>
            <person name="Louis A."/>
            <person name="Butcher S."/>
            <person name="Tsagkogeorga G."/>
            <person name="Konrad A."/>
            <person name="Singh S."/>
            <person name="Jensen M.F."/>
            <person name="Cong E.H."/>
            <person name="Eikeseth-Otteraa H."/>
            <person name="Noel B."/>
            <person name="Anthouard V."/>
            <person name="Porcel B.M."/>
            <person name="Kachouri-Lafond R."/>
            <person name="Nishino A."/>
            <person name="Ugolini M."/>
            <person name="Chourrout P."/>
            <person name="Nishida H."/>
            <person name="Aasland R."/>
            <person name="Huzurbazar S."/>
            <person name="Westhof E."/>
            <person name="Delsuc F."/>
            <person name="Lehrach H."/>
            <person name="Reinhardt R."/>
            <person name="Weissenbach J."/>
            <person name="Roy S.W."/>
            <person name="Artiguenave F."/>
            <person name="Postlethwait J.H."/>
            <person name="Manak J.R."/>
            <person name="Thompson E.M."/>
            <person name="Jaillon O."/>
            <person name="Du Pasquier L."/>
            <person name="Boudinot P."/>
            <person name="Liberles D.A."/>
            <person name="Volff J.N."/>
            <person name="Philippe H."/>
            <person name="Lenhard B."/>
            <person name="Roest Crollius H."/>
            <person name="Wincker P."/>
            <person name="Chourrout D."/>
        </authorList>
    </citation>
    <scope>NUCLEOTIDE SEQUENCE [LARGE SCALE GENOMIC DNA]</scope>
</reference>
<sequence length="64" mass="7133">MIRIISAVFAMVGSHKKIDLTAEEKVDQMFTSMDLDGNTEISKEEFFEGARHDKSIIEALGGMI</sequence>
<dbReference type="SUPFAM" id="SSF47473">
    <property type="entry name" value="EF-hand"/>
    <property type="match status" value="1"/>
</dbReference>
<evidence type="ECO:0000259" key="1">
    <source>
        <dbReference type="PROSITE" id="PS50222"/>
    </source>
</evidence>
<keyword evidence="3" id="KW-1185">Reference proteome</keyword>
<dbReference type="OrthoDB" id="191686at2759"/>
<dbReference type="InParanoid" id="E4XL05"/>
<dbReference type="InterPro" id="IPR011992">
    <property type="entry name" value="EF-hand-dom_pair"/>
</dbReference>
<organism evidence="2">
    <name type="scientific">Oikopleura dioica</name>
    <name type="common">Tunicate</name>
    <dbReference type="NCBI Taxonomy" id="34765"/>
    <lineage>
        <taxon>Eukaryota</taxon>
        <taxon>Metazoa</taxon>
        <taxon>Chordata</taxon>
        <taxon>Tunicata</taxon>
        <taxon>Appendicularia</taxon>
        <taxon>Copelata</taxon>
        <taxon>Oikopleuridae</taxon>
        <taxon>Oikopleura</taxon>
    </lineage>
</organism>
<dbReference type="AlphaFoldDB" id="E4XL05"/>
<evidence type="ECO:0000313" key="3">
    <source>
        <dbReference type="Proteomes" id="UP000001307"/>
    </source>
</evidence>
<dbReference type="Gene3D" id="1.10.238.10">
    <property type="entry name" value="EF-hand"/>
    <property type="match status" value="1"/>
</dbReference>
<name>E4XL05_OIKDI</name>
<dbReference type="GO" id="GO:0005509">
    <property type="term" value="F:calcium ion binding"/>
    <property type="evidence" value="ECO:0007669"/>
    <property type="project" value="InterPro"/>
</dbReference>
<dbReference type="EMBL" id="FN653067">
    <property type="protein sequence ID" value="CBY10766.1"/>
    <property type="molecule type" value="Genomic_DNA"/>
</dbReference>
<feature type="domain" description="EF-hand" evidence="1">
    <location>
        <begin position="21"/>
        <end position="56"/>
    </location>
</feature>
<evidence type="ECO:0000313" key="2">
    <source>
        <dbReference type="EMBL" id="CBY10766.1"/>
    </source>
</evidence>
<gene>
    <name evidence="2" type="ORF">GSOID_T00014376001</name>
</gene>
<accession>E4XL05</accession>
<dbReference type="PROSITE" id="PS50222">
    <property type="entry name" value="EF_HAND_2"/>
    <property type="match status" value="1"/>
</dbReference>
<dbReference type="Proteomes" id="UP000001307">
    <property type="component" value="Unassembled WGS sequence"/>
</dbReference>